<organism evidence="2 3">
    <name type="scientific">Phycicoccus avicenniae</name>
    <dbReference type="NCBI Taxonomy" id="2828860"/>
    <lineage>
        <taxon>Bacteria</taxon>
        <taxon>Bacillati</taxon>
        <taxon>Actinomycetota</taxon>
        <taxon>Actinomycetes</taxon>
        <taxon>Micrococcales</taxon>
        <taxon>Intrasporangiaceae</taxon>
        <taxon>Phycicoccus</taxon>
    </lineage>
</organism>
<evidence type="ECO:0000313" key="3">
    <source>
        <dbReference type="Proteomes" id="UP000677016"/>
    </source>
</evidence>
<gene>
    <name evidence="2" type="ORF">KC207_03735</name>
</gene>
<evidence type="ECO:0000313" key="2">
    <source>
        <dbReference type="EMBL" id="MBR7742402.1"/>
    </source>
</evidence>
<dbReference type="SUPFAM" id="SSF53474">
    <property type="entry name" value="alpha/beta-Hydrolases"/>
    <property type="match status" value="1"/>
</dbReference>
<comment type="caution">
    <text evidence="2">The sequence shown here is derived from an EMBL/GenBank/DDBJ whole genome shotgun (WGS) entry which is preliminary data.</text>
</comment>
<dbReference type="InterPro" id="IPR029058">
    <property type="entry name" value="AB_hydrolase_fold"/>
</dbReference>
<keyword evidence="3" id="KW-1185">Reference proteome</keyword>
<dbReference type="Proteomes" id="UP000677016">
    <property type="component" value="Unassembled WGS sequence"/>
</dbReference>
<dbReference type="InterPro" id="IPR011042">
    <property type="entry name" value="6-blade_b-propeller_TolB-like"/>
</dbReference>
<dbReference type="PANTHER" id="PTHR43056">
    <property type="entry name" value="PEPTIDASE S9 PROLYL OLIGOPEPTIDASE"/>
    <property type="match status" value="1"/>
</dbReference>
<dbReference type="Gene3D" id="3.40.50.1820">
    <property type="entry name" value="alpha/beta hydrolase"/>
    <property type="match status" value="1"/>
</dbReference>
<proteinExistence type="predicted"/>
<dbReference type="SUPFAM" id="SSF82171">
    <property type="entry name" value="DPP6 N-terminal domain-like"/>
    <property type="match status" value="1"/>
</dbReference>
<evidence type="ECO:0000259" key="1">
    <source>
        <dbReference type="Pfam" id="PF00326"/>
    </source>
</evidence>
<feature type="domain" description="Peptidase S9 prolyl oligopeptidase catalytic" evidence="1">
    <location>
        <begin position="420"/>
        <end position="623"/>
    </location>
</feature>
<name>A0A941HYZ5_9MICO</name>
<dbReference type="Gene3D" id="2.120.10.30">
    <property type="entry name" value="TolB, C-terminal domain"/>
    <property type="match status" value="1"/>
</dbReference>
<dbReference type="RefSeq" id="WP_211601541.1">
    <property type="nucleotide sequence ID" value="NZ_JAGSNF010000003.1"/>
</dbReference>
<accession>A0A941HYZ5</accession>
<dbReference type="InterPro" id="IPR001375">
    <property type="entry name" value="Peptidase_S9_cat"/>
</dbReference>
<dbReference type="AlphaFoldDB" id="A0A941HYZ5"/>
<dbReference type="PANTHER" id="PTHR43056:SF5">
    <property type="entry name" value="PEPTIDASE S9 PROLYL OLIGOPEPTIDASE CATALYTIC DOMAIN-CONTAINING PROTEIN"/>
    <property type="match status" value="1"/>
</dbReference>
<protein>
    <submittedName>
        <fullName evidence="2">S9 family peptidase</fullName>
    </submittedName>
</protein>
<dbReference type="GO" id="GO:0008236">
    <property type="term" value="F:serine-type peptidase activity"/>
    <property type="evidence" value="ECO:0007669"/>
    <property type="project" value="InterPro"/>
</dbReference>
<sequence>MTSRVVPYGTWPSPVTPDALAAGQRTLDEVRVDGRDTYWLESRPAEGGRQALVRHDGTAARDVLPEPWNVRSRVHEYGGGAYTVAGGTVVVSALPGDRVHRLDSRAGEPVAITPEGPWRFGGLVLHGEHVYAVREDHSRSPEPANELVRLDLAGPNEDGGVVLATGSDFVSRPAVAPDGSAIAWVAWDHPDMPWDSTRLLRAPLGPDGAGPPVLVAGGAGVSVAQPRFGPDGALWFVADGSGWWLLHRDTGSGPVPVHDAEADHAAPQWSLGMHDYAVLDADRALVRWWTAEGQDLGVLDARTGAVEVLPDPGASHDHLVAADGTVAMKRGRVDALPEVVRGPLPGPFPVLAASSAQVPDPASVSPPEPWSWRNGGGDEVHGVLFRPRLREVTGPDGDLPPLLVMAHGGPTSRTEAGYASAVQFWTTRGFAVLHVNYSGSTGYGRAYRERLRGRWGLVDIDDVVTGALSVAGAGLADRSRLAVRGGSAGGYVVLRAMTTSSVFAAGTSLFGIGDLSALARDTHKFESRYTDGLVAPFPEGEQVYRDRSPVHHVDRLRGELLLLQGDEDKVVPLAQAQEMADAVRALGRDVELAVYAGEGHGFRRRDSLVDALERELAFYTRVLRLGQG</sequence>
<dbReference type="EMBL" id="JAGSNF010000003">
    <property type="protein sequence ID" value="MBR7742402.1"/>
    <property type="molecule type" value="Genomic_DNA"/>
</dbReference>
<reference evidence="2" key="1">
    <citation type="submission" date="2021-04" db="EMBL/GenBank/DDBJ databases">
        <title>Phycicoccus avicenniae sp. nov., a novel endophytic actinomycetes isolated from branch of Avicennia mariana.</title>
        <authorList>
            <person name="Tuo L."/>
        </authorList>
    </citation>
    <scope>NUCLEOTIDE SEQUENCE</scope>
    <source>
        <strain evidence="2">BSK3Z-2</strain>
    </source>
</reference>
<dbReference type="Pfam" id="PF00326">
    <property type="entry name" value="Peptidase_S9"/>
    <property type="match status" value="1"/>
</dbReference>
<dbReference type="InterPro" id="IPR050585">
    <property type="entry name" value="Xaa-Pro_dipeptidyl-ppase/CocE"/>
</dbReference>
<dbReference type="GO" id="GO:0006508">
    <property type="term" value="P:proteolysis"/>
    <property type="evidence" value="ECO:0007669"/>
    <property type="project" value="InterPro"/>
</dbReference>